<evidence type="ECO:0000313" key="17">
    <source>
        <dbReference type="Proteomes" id="UP000321570"/>
    </source>
</evidence>
<evidence type="ECO:0000313" key="18">
    <source>
        <dbReference type="WBParaSite" id="HDID_0000388701-mRNA-1"/>
    </source>
</evidence>
<dbReference type="GO" id="GO:0009966">
    <property type="term" value="P:regulation of signal transduction"/>
    <property type="evidence" value="ECO:0007669"/>
    <property type="project" value="InterPro"/>
</dbReference>
<reference evidence="14 16" key="2">
    <citation type="submission" date="2018-11" db="EMBL/GenBank/DDBJ databases">
        <authorList>
            <consortium name="Pathogen Informatics"/>
        </authorList>
    </citation>
    <scope>NUCLEOTIDE SEQUENCE [LARGE SCALE GENOMIC DNA]</scope>
</reference>
<reference evidence="18" key="1">
    <citation type="submission" date="2017-02" db="UniProtKB">
        <authorList>
            <consortium name="WormBaseParasite"/>
        </authorList>
    </citation>
    <scope>IDENTIFICATION</scope>
</reference>
<sequence length="429" mass="48349">MILRTSLISIILIFSLLQSALSYGGSNCPAIQSQWHSYVGNRVIANRRFDENVCGGGDSCCTHEMLMGMSEASEHEVRRILKNLLQTNAENFRNDTITLKTFVIDTLGTTMEQLHSQLRRDFTYKFQPHEQFFINFFTTIQSYISGNLDDLSRLVTAFFDELLVRVTQILLSTNNTDAHTKCVVDALRLKQPFLRIPSIITNMTMEAFPPIRTAINAMAFARETLVAASITIHPPRECFAEYHRLRFCSLCAGVMTATICESSCNQLAEICTPQQLTLGPIWKRFINALQEVMELLDKFPKVHRPLQMHLTDAIMNLKSVYTMHEQEITSNCSTAPSHSGAIPNTGSIVGGNSDGRWPYDGDLRRSRRQLPPSPRYRPPPSVYQQPSPPSISDARPHAFETRPLPAVSLAEQGIAILQSWVKETKQRVS</sequence>
<evidence type="ECO:0000256" key="9">
    <source>
        <dbReference type="ARBA" id="ARBA00023207"/>
    </source>
</evidence>
<dbReference type="PANTHER" id="PTHR10822:SF29">
    <property type="entry name" value="DIVISION ABNORMALLY DELAYED PROTEIN"/>
    <property type="match status" value="1"/>
</dbReference>
<evidence type="ECO:0000313" key="15">
    <source>
        <dbReference type="EMBL" id="VUZ45616.1"/>
    </source>
</evidence>
<evidence type="ECO:0000256" key="7">
    <source>
        <dbReference type="ARBA" id="ARBA00023136"/>
    </source>
</evidence>
<dbReference type="GO" id="GO:0009986">
    <property type="term" value="C:cell surface"/>
    <property type="evidence" value="ECO:0007669"/>
    <property type="project" value="TreeGrafter"/>
</dbReference>
<evidence type="ECO:0000256" key="13">
    <source>
        <dbReference type="SAM" id="SignalP"/>
    </source>
</evidence>
<feature type="region of interest" description="Disordered" evidence="12">
    <location>
        <begin position="332"/>
        <end position="403"/>
    </location>
</feature>
<dbReference type="InterPro" id="IPR001863">
    <property type="entry name" value="Glypican"/>
</dbReference>
<dbReference type="GO" id="GO:0098552">
    <property type="term" value="C:side of membrane"/>
    <property type="evidence" value="ECO:0007669"/>
    <property type="project" value="UniProtKB-KW"/>
</dbReference>
<evidence type="ECO:0000313" key="14">
    <source>
        <dbReference type="EMBL" id="VDL40395.1"/>
    </source>
</evidence>
<comment type="subcellular location">
    <subcellularLocation>
        <location evidence="1">Cell membrane</location>
        <topology evidence="1">Lipid-anchor</topology>
        <topology evidence="1">GPI-anchor</topology>
    </subcellularLocation>
</comment>
<gene>
    <name evidence="14" type="ORF">HDID_LOCUS3885</name>
    <name evidence="15" type="ORF">WMSIL1_LOCUS5549</name>
</gene>
<evidence type="ECO:0000256" key="12">
    <source>
        <dbReference type="SAM" id="MobiDB-lite"/>
    </source>
</evidence>
<dbReference type="STRING" id="6216.A0A0R3SG75"/>
<dbReference type="PANTHER" id="PTHR10822">
    <property type="entry name" value="GLYPICAN"/>
    <property type="match status" value="1"/>
</dbReference>
<feature type="compositionally biased region" description="Pro residues" evidence="12">
    <location>
        <begin position="371"/>
        <end position="389"/>
    </location>
</feature>
<dbReference type="Proteomes" id="UP000321570">
    <property type="component" value="Unassembled WGS sequence"/>
</dbReference>
<keyword evidence="5 13" id="KW-0732">Signal</keyword>
<name>A0A0R3SG75_HYMDI</name>
<evidence type="ECO:0000256" key="1">
    <source>
        <dbReference type="ARBA" id="ARBA00004609"/>
    </source>
</evidence>
<evidence type="ECO:0000256" key="4">
    <source>
        <dbReference type="ARBA" id="ARBA00022622"/>
    </source>
</evidence>
<dbReference type="AlphaFoldDB" id="A0A0R3SG75"/>
<dbReference type="OrthoDB" id="10010764at2759"/>
<feature type="chain" id="PRO_5044546526" evidence="13">
    <location>
        <begin position="23"/>
        <end position="429"/>
    </location>
</feature>
<evidence type="ECO:0000256" key="5">
    <source>
        <dbReference type="ARBA" id="ARBA00022729"/>
    </source>
</evidence>
<keyword evidence="3" id="KW-1003">Cell membrane</keyword>
<protein>
    <submittedName>
        <fullName evidence="18">Glypican-6</fullName>
    </submittedName>
</protein>
<feature type="compositionally biased region" description="Polar residues" evidence="12">
    <location>
        <begin position="332"/>
        <end position="347"/>
    </location>
</feature>
<evidence type="ECO:0000256" key="11">
    <source>
        <dbReference type="RuleBase" id="RU003518"/>
    </source>
</evidence>
<keyword evidence="8" id="KW-0325">Glycoprotein</keyword>
<accession>A0A0R3SG75</accession>
<comment type="similarity">
    <text evidence="2 11">Belongs to the glypican family.</text>
</comment>
<dbReference type="Proteomes" id="UP000274504">
    <property type="component" value="Unassembled WGS sequence"/>
</dbReference>
<dbReference type="EMBL" id="UYSG01001300">
    <property type="protein sequence ID" value="VDL40395.1"/>
    <property type="molecule type" value="Genomic_DNA"/>
</dbReference>
<evidence type="ECO:0000256" key="8">
    <source>
        <dbReference type="ARBA" id="ARBA00023180"/>
    </source>
</evidence>
<evidence type="ECO:0000256" key="3">
    <source>
        <dbReference type="ARBA" id="ARBA00022475"/>
    </source>
</evidence>
<keyword evidence="10" id="KW-0449">Lipoprotein</keyword>
<keyword evidence="6" id="KW-0654">Proteoglycan</keyword>
<evidence type="ECO:0000256" key="10">
    <source>
        <dbReference type="ARBA" id="ARBA00023288"/>
    </source>
</evidence>
<evidence type="ECO:0000256" key="2">
    <source>
        <dbReference type="ARBA" id="ARBA00010260"/>
    </source>
</evidence>
<dbReference type="EMBL" id="CABIJS010000177">
    <property type="protein sequence ID" value="VUZ45616.1"/>
    <property type="molecule type" value="Genomic_DNA"/>
</dbReference>
<dbReference type="GO" id="GO:0005576">
    <property type="term" value="C:extracellular region"/>
    <property type="evidence" value="ECO:0007669"/>
    <property type="project" value="TreeGrafter"/>
</dbReference>
<keyword evidence="9" id="KW-0357">Heparan sulfate</keyword>
<dbReference type="Pfam" id="PF01153">
    <property type="entry name" value="Glypican"/>
    <property type="match status" value="1"/>
</dbReference>
<proteinExistence type="inferred from homology"/>
<organism evidence="18">
    <name type="scientific">Hymenolepis diminuta</name>
    <name type="common">Rat tapeworm</name>
    <dbReference type="NCBI Taxonomy" id="6216"/>
    <lineage>
        <taxon>Eukaryota</taxon>
        <taxon>Metazoa</taxon>
        <taxon>Spiralia</taxon>
        <taxon>Lophotrochozoa</taxon>
        <taxon>Platyhelminthes</taxon>
        <taxon>Cestoda</taxon>
        <taxon>Eucestoda</taxon>
        <taxon>Cyclophyllidea</taxon>
        <taxon>Hymenolepididae</taxon>
        <taxon>Hymenolepis</taxon>
    </lineage>
</organism>
<dbReference type="GO" id="GO:1905475">
    <property type="term" value="P:regulation of protein localization to membrane"/>
    <property type="evidence" value="ECO:0007669"/>
    <property type="project" value="TreeGrafter"/>
</dbReference>
<dbReference type="GO" id="GO:0005886">
    <property type="term" value="C:plasma membrane"/>
    <property type="evidence" value="ECO:0007669"/>
    <property type="project" value="UniProtKB-SubCell"/>
</dbReference>
<keyword evidence="17" id="KW-1185">Reference proteome</keyword>
<dbReference type="WBParaSite" id="HDID_0000388701-mRNA-1">
    <property type="protein sequence ID" value="HDID_0000388701-mRNA-1"/>
    <property type="gene ID" value="HDID_0000388701"/>
</dbReference>
<dbReference type="GO" id="GO:0016477">
    <property type="term" value="P:cell migration"/>
    <property type="evidence" value="ECO:0007669"/>
    <property type="project" value="TreeGrafter"/>
</dbReference>
<keyword evidence="7" id="KW-0472">Membrane</keyword>
<evidence type="ECO:0000256" key="6">
    <source>
        <dbReference type="ARBA" id="ARBA00022974"/>
    </source>
</evidence>
<evidence type="ECO:0000313" key="16">
    <source>
        <dbReference type="Proteomes" id="UP000274504"/>
    </source>
</evidence>
<feature type="signal peptide" evidence="13">
    <location>
        <begin position="1"/>
        <end position="22"/>
    </location>
</feature>
<reference evidence="15 17" key="3">
    <citation type="submission" date="2019-07" db="EMBL/GenBank/DDBJ databases">
        <authorList>
            <person name="Jastrzebski P J."/>
            <person name="Paukszto L."/>
            <person name="Jastrzebski P J."/>
        </authorList>
    </citation>
    <scope>NUCLEOTIDE SEQUENCE [LARGE SCALE GENOMIC DNA]</scope>
    <source>
        <strain evidence="15 17">WMS-il1</strain>
    </source>
</reference>
<keyword evidence="4" id="KW-0336">GPI-anchor</keyword>